<keyword evidence="6" id="KW-0443">Lipid metabolism</keyword>
<comment type="catalytic activity">
    <reaction evidence="1">
        <text>a 1,2-diacyl-sn-glycero-3-phosphocholine + H2O = a 1,2-diacyl-sn-glycero-3-phosphate + choline + H(+)</text>
        <dbReference type="Rhea" id="RHEA:14445"/>
        <dbReference type="ChEBI" id="CHEBI:15354"/>
        <dbReference type="ChEBI" id="CHEBI:15377"/>
        <dbReference type="ChEBI" id="CHEBI:15378"/>
        <dbReference type="ChEBI" id="CHEBI:57643"/>
        <dbReference type="ChEBI" id="CHEBI:58608"/>
        <dbReference type="EC" id="3.1.4.4"/>
    </reaction>
</comment>
<dbReference type="PANTHER" id="PTHR43856">
    <property type="entry name" value="CARDIOLIPIN HYDROLASE"/>
    <property type="match status" value="1"/>
</dbReference>
<comment type="similarity">
    <text evidence="2">Belongs to the phospholipase D family.</text>
</comment>
<dbReference type="InterPro" id="IPR025202">
    <property type="entry name" value="PLD-like_dom"/>
</dbReference>
<dbReference type="SUPFAM" id="SSF56024">
    <property type="entry name" value="Phospholipase D/nuclease"/>
    <property type="match status" value="2"/>
</dbReference>
<dbReference type="GO" id="GO:0016891">
    <property type="term" value="F:RNA endonuclease activity producing 5'-phosphomonoesters, hydrolytic mechanism"/>
    <property type="evidence" value="ECO:0007669"/>
    <property type="project" value="TreeGrafter"/>
</dbReference>
<evidence type="ECO:0000256" key="3">
    <source>
        <dbReference type="ARBA" id="ARBA00012027"/>
    </source>
</evidence>
<keyword evidence="5" id="KW-0442">Lipid degradation</keyword>
<dbReference type="EC" id="3.1.4.4" evidence="3"/>
<dbReference type="PANTHER" id="PTHR43856:SF1">
    <property type="entry name" value="MITOCHONDRIAL CARDIOLIPIN HYDROLASE"/>
    <property type="match status" value="1"/>
</dbReference>
<evidence type="ECO:0000256" key="5">
    <source>
        <dbReference type="ARBA" id="ARBA00022963"/>
    </source>
</evidence>
<dbReference type="EMBL" id="JEMC01001819">
    <property type="protein sequence ID" value="KYF93518.1"/>
    <property type="molecule type" value="Genomic_DNA"/>
</dbReference>
<dbReference type="Proteomes" id="UP000075515">
    <property type="component" value="Unassembled WGS sequence"/>
</dbReference>
<name>A0A150SHP2_SORCE</name>
<evidence type="ECO:0000313" key="8">
    <source>
        <dbReference type="EMBL" id="KYF93518.1"/>
    </source>
</evidence>
<keyword evidence="4" id="KW-0378">Hydrolase</keyword>
<dbReference type="Gene3D" id="3.30.870.10">
    <property type="entry name" value="Endonuclease Chain A"/>
    <property type="match status" value="2"/>
</dbReference>
<protein>
    <recommendedName>
        <fullName evidence="3">phospholipase D</fullName>
        <ecNumber evidence="3">3.1.4.4</ecNumber>
    </recommendedName>
</protein>
<organism evidence="8 9">
    <name type="scientific">Sorangium cellulosum</name>
    <name type="common">Polyangium cellulosum</name>
    <dbReference type="NCBI Taxonomy" id="56"/>
    <lineage>
        <taxon>Bacteria</taxon>
        <taxon>Pseudomonadati</taxon>
        <taxon>Myxococcota</taxon>
        <taxon>Polyangia</taxon>
        <taxon>Polyangiales</taxon>
        <taxon>Polyangiaceae</taxon>
        <taxon>Sorangium</taxon>
    </lineage>
</organism>
<proteinExistence type="inferred from homology"/>
<comment type="caution">
    <text evidence="8">The sequence shown here is derived from an EMBL/GenBank/DDBJ whole genome shotgun (WGS) entry which is preliminary data.</text>
</comment>
<dbReference type="GO" id="GO:0004630">
    <property type="term" value="F:phospholipase D activity"/>
    <property type="evidence" value="ECO:0007669"/>
    <property type="project" value="UniProtKB-EC"/>
</dbReference>
<dbReference type="AlphaFoldDB" id="A0A150SHP2"/>
<gene>
    <name evidence="8" type="ORF">BE18_30520</name>
</gene>
<evidence type="ECO:0000256" key="4">
    <source>
        <dbReference type="ARBA" id="ARBA00022801"/>
    </source>
</evidence>
<evidence type="ECO:0000256" key="6">
    <source>
        <dbReference type="ARBA" id="ARBA00023098"/>
    </source>
</evidence>
<dbReference type="Pfam" id="PF13091">
    <property type="entry name" value="PLDc_2"/>
    <property type="match status" value="2"/>
</dbReference>
<evidence type="ECO:0000259" key="7">
    <source>
        <dbReference type="Pfam" id="PF13091"/>
    </source>
</evidence>
<evidence type="ECO:0000313" key="9">
    <source>
        <dbReference type="Proteomes" id="UP000075515"/>
    </source>
</evidence>
<reference evidence="8 9" key="1">
    <citation type="submission" date="2014-02" db="EMBL/GenBank/DDBJ databases">
        <title>The small core and large imbalanced accessory genome model reveals a collaborative survival strategy of Sorangium cellulosum strains in nature.</title>
        <authorList>
            <person name="Han K."/>
            <person name="Peng R."/>
            <person name="Blom J."/>
            <person name="Li Y.-Z."/>
        </authorList>
    </citation>
    <scope>NUCLEOTIDE SEQUENCE [LARGE SCALE GENOMIC DNA]</scope>
    <source>
        <strain evidence="8 9">So0149</strain>
    </source>
</reference>
<feature type="domain" description="Phospholipase D-like" evidence="7">
    <location>
        <begin position="220"/>
        <end position="330"/>
    </location>
</feature>
<dbReference type="InterPro" id="IPR051406">
    <property type="entry name" value="PLD_domain"/>
</dbReference>
<sequence>MIEDIWARTGSPSAARVPSIGRIVQAEESGGLGRAVAEVVEAARDMVLVSSFLFADPATERALLDAARQRRVRVYLLVASEARLDKEVRAEDAFATKTVEEHKRLLDRLAGWVYVRSAEHFHAKFVVADPKSQPRGVLLTANLTREALTRNHELGVRLRLEEARGLAGLFTWAFWESAQRELLEEGRLPPVTAPARIPLPNPAAGVVATAGTRRDLRAAVINLIAQAKRSLAIATFGIADPEVVDLLEERARNGVAVTLLVRHPRPAMFETLRRLARTGVEVLGVSEWLHAKAIVADGVRGLVMTANLEAHGLEHGFEVGVELEGDDAADLARVLASWQAEAPAQLLTSARLGELRGMVQVMNGKGYRDLTIEAKGRIDDGVAKVDCCTRIASAPHPPQRRTPDGKLYQMVEHVWSIEPPVLARGARPVQDPKDAGGQVPPFPIYVEPSGRRVFAVGGLGEVDAAGAAMAAFGVQAVVLRG</sequence>
<evidence type="ECO:0000256" key="1">
    <source>
        <dbReference type="ARBA" id="ARBA00000798"/>
    </source>
</evidence>
<feature type="domain" description="Phospholipase D-like" evidence="7">
    <location>
        <begin position="40"/>
        <end position="161"/>
    </location>
</feature>
<evidence type="ECO:0000256" key="2">
    <source>
        <dbReference type="ARBA" id="ARBA00008664"/>
    </source>
</evidence>
<accession>A0A150SHP2</accession>
<dbReference type="GO" id="GO:0016042">
    <property type="term" value="P:lipid catabolic process"/>
    <property type="evidence" value="ECO:0007669"/>
    <property type="project" value="UniProtKB-KW"/>
</dbReference>